<feature type="compositionally biased region" description="Low complexity" evidence="1">
    <location>
        <begin position="157"/>
        <end position="177"/>
    </location>
</feature>
<name>A0AAW2ZIB9_9EUKA</name>
<organism evidence="2 3">
    <name type="scientific">Acrasis kona</name>
    <dbReference type="NCBI Taxonomy" id="1008807"/>
    <lineage>
        <taxon>Eukaryota</taxon>
        <taxon>Discoba</taxon>
        <taxon>Heterolobosea</taxon>
        <taxon>Tetramitia</taxon>
        <taxon>Eutetramitia</taxon>
        <taxon>Acrasidae</taxon>
        <taxon>Acrasis</taxon>
    </lineage>
</organism>
<dbReference type="EMBL" id="JAOPGA020001514">
    <property type="protein sequence ID" value="KAL0489103.1"/>
    <property type="molecule type" value="Genomic_DNA"/>
</dbReference>
<protein>
    <submittedName>
        <fullName evidence="2">Phosphoglycerol transferase</fullName>
    </submittedName>
</protein>
<accession>A0AAW2ZIB9</accession>
<gene>
    <name evidence="2" type="ORF">AKO1_009047</name>
</gene>
<comment type="caution">
    <text evidence="2">The sequence shown here is derived from an EMBL/GenBank/DDBJ whole genome shotgun (WGS) entry which is preliminary data.</text>
</comment>
<proteinExistence type="predicted"/>
<feature type="region of interest" description="Disordered" evidence="1">
    <location>
        <begin position="1"/>
        <end position="23"/>
    </location>
</feature>
<dbReference type="Proteomes" id="UP001431209">
    <property type="component" value="Unassembled WGS sequence"/>
</dbReference>
<feature type="region of interest" description="Disordered" evidence="1">
    <location>
        <begin position="153"/>
        <end position="187"/>
    </location>
</feature>
<sequence>MKREHSDDDDDERRKRPRRKEQYHDYVSVYKHFSSSVMHDNLQSTFNSPIVNSTTPTAPDNNSDLSLRNTEQVHGGIFSEYVMANAKSVFVNEIEETSPSYTQQMPRASNHIHATKMYIHPTTTSTIVTTPPLTVTTTQKNILSKIPTGNVIEQDLTSPTSTPTSADSTCSTSSTENMTEEEKREHRRKRVLIKNLLN</sequence>
<reference evidence="2 3" key="1">
    <citation type="submission" date="2024-03" db="EMBL/GenBank/DDBJ databases">
        <title>The Acrasis kona genome and developmental transcriptomes reveal deep origins of eukaryotic multicellular pathways.</title>
        <authorList>
            <person name="Sheikh S."/>
            <person name="Fu C.-J."/>
            <person name="Brown M.W."/>
            <person name="Baldauf S.L."/>
        </authorList>
    </citation>
    <scope>NUCLEOTIDE SEQUENCE [LARGE SCALE GENOMIC DNA]</scope>
    <source>
        <strain evidence="2 3">ATCC MYA-3509</strain>
    </source>
</reference>
<dbReference type="AlphaFoldDB" id="A0AAW2ZIB9"/>
<dbReference type="GO" id="GO:0016740">
    <property type="term" value="F:transferase activity"/>
    <property type="evidence" value="ECO:0007669"/>
    <property type="project" value="UniProtKB-KW"/>
</dbReference>
<evidence type="ECO:0000256" key="1">
    <source>
        <dbReference type="SAM" id="MobiDB-lite"/>
    </source>
</evidence>
<evidence type="ECO:0000313" key="2">
    <source>
        <dbReference type="EMBL" id="KAL0489103.1"/>
    </source>
</evidence>
<keyword evidence="3" id="KW-1185">Reference proteome</keyword>
<evidence type="ECO:0000313" key="3">
    <source>
        <dbReference type="Proteomes" id="UP001431209"/>
    </source>
</evidence>
<keyword evidence="2" id="KW-0808">Transferase</keyword>